<keyword evidence="2" id="KW-0812">Transmembrane</keyword>
<keyword evidence="5" id="KW-1185">Reference proteome</keyword>
<comment type="caution">
    <text evidence="4">The sequence shown here is derived from an EMBL/GenBank/DDBJ whole genome shotgun (WGS) entry which is preliminary data.</text>
</comment>
<feature type="compositionally biased region" description="Low complexity" evidence="1">
    <location>
        <begin position="248"/>
        <end position="262"/>
    </location>
</feature>
<reference evidence="4 5" key="1">
    <citation type="journal article" date="2015" name="Genome Biol.">
        <title>Comparative genomics of Steinernema reveals deeply conserved gene regulatory networks.</title>
        <authorList>
            <person name="Dillman A.R."/>
            <person name="Macchietto M."/>
            <person name="Porter C.F."/>
            <person name="Rogers A."/>
            <person name="Williams B."/>
            <person name="Antoshechkin I."/>
            <person name="Lee M.M."/>
            <person name="Goodwin Z."/>
            <person name="Lu X."/>
            <person name="Lewis E.E."/>
            <person name="Goodrich-Blair H."/>
            <person name="Stock S.P."/>
            <person name="Adams B.J."/>
            <person name="Sternberg P.W."/>
            <person name="Mortazavi A."/>
        </authorList>
    </citation>
    <scope>NUCLEOTIDE SEQUENCE [LARGE SCALE GENOMIC DNA]</scope>
    <source>
        <strain evidence="4 5">ALL</strain>
    </source>
</reference>
<protein>
    <submittedName>
        <fullName evidence="4">Uncharacterized protein</fullName>
    </submittedName>
</protein>
<evidence type="ECO:0000313" key="4">
    <source>
        <dbReference type="EMBL" id="TKR63138.1"/>
    </source>
</evidence>
<gene>
    <name evidence="4" type="ORF">L596_027007</name>
</gene>
<keyword evidence="2" id="KW-1133">Transmembrane helix</keyword>
<feature type="chain" id="PRO_5020240949" evidence="3">
    <location>
        <begin position="18"/>
        <end position="262"/>
    </location>
</feature>
<organism evidence="4 5">
    <name type="scientific">Steinernema carpocapsae</name>
    <name type="common">Entomopathogenic nematode</name>
    <dbReference type="NCBI Taxonomy" id="34508"/>
    <lineage>
        <taxon>Eukaryota</taxon>
        <taxon>Metazoa</taxon>
        <taxon>Ecdysozoa</taxon>
        <taxon>Nematoda</taxon>
        <taxon>Chromadorea</taxon>
        <taxon>Rhabditida</taxon>
        <taxon>Tylenchina</taxon>
        <taxon>Panagrolaimomorpha</taxon>
        <taxon>Strongyloidoidea</taxon>
        <taxon>Steinernematidae</taxon>
        <taxon>Steinernema</taxon>
    </lineage>
</organism>
<feature type="region of interest" description="Disordered" evidence="1">
    <location>
        <begin position="222"/>
        <end position="262"/>
    </location>
</feature>
<dbReference type="AlphaFoldDB" id="A0A4U5M312"/>
<evidence type="ECO:0000313" key="5">
    <source>
        <dbReference type="Proteomes" id="UP000298663"/>
    </source>
</evidence>
<name>A0A4U5M312_STECR</name>
<feature type="compositionally biased region" description="Polar residues" evidence="1">
    <location>
        <begin position="230"/>
        <end position="244"/>
    </location>
</feature>
<keyword evidence="3" id="KW-0732">Signal</keyword>
<evidence type="ECO:0000256" key="1">
    <source>
        <dbReference type="SAM" id="MobiDB-lite"/>
    </source>
</evidence>
<feature type="signal peptide" evidence="3">
    <location>
        <begin position="1"/>
        <end position="17"/>
    </location>
</feature>
<proteinExistence type="predicted"/>
<dbReference type="EMBL" id="AZBU02000010">
    <property type="protein sequence ID" value="TKR63138.1"/>
    <property type="molecule type" value="Genomic_DNA"/>
</dbReference>
<evidence type="ECO:0000256" key="3">
    <source>
        <dbReference type="SAM" id="SignalP"/>
    </source>
</evidence>
<feature type="transmembrane region" description="Helical" evidence="2">
    <location>
        <begin position="166"/>
        <end position="187"/>
    </location>
</feature>
<keyword evidence="2" id="KW-0472">Membrane</keyword>
<evidence type="ECO:0000256" key="2">
    <source>
        <dbReference type="SAM" id="Phobius"/>
    </source>
</evidence>
<reference evidence="4 5" key="2">
    <citation type="journal article" date="2019" name="G3 (Bethesda)">
        <title>Hybrid Assembly of the Genome of the Entomopathogenic Nematode Steinernema carpocapsae Identifies the X-Chromosome.</title>
        <authorList>
            <person name="Serra L."/>
            <person name="Macchietto M."/>
            <person name="Macias-Munoz A."/>
            <person name="McGill C.J."/>
            <person name="Rodriguez I.M."/>
            <person name="Rodriguez B."/>
            <person name="Murad R."/>
            <person name="Mortazavi A."/>
        </authorList>
    </citation>
    <scope>NUCLEOTIDE SEQUENCE [LARGE SCALE GENOMIC DNA]</scope>
    <source>
        <strain evidence="4 5">ALL</strain>
    </source>
</reference>
<accession>A0A4U5M312</accession>
<sequence>MNRFLLLIFALLASIVAEELQCYNANVLGKKPGRKRIIAQAQIEYSWGHEWYFCADVKVRVDGVVHKLTHFCVTKEHLFYDREAVIRNPNRVDFMEDRLVFYNESNDYLAIPFETVLNDIYAGSKDNNTLLIIGGKAYFADAFIISSNQLVQVPCVLKSKPNYEAIAFYVVYVPVALFVIFKTTALWRSFLRKTKPLFIEIDEAEELQKINEDRFPDLYDMRKHLPLPDSTGQDSEEPVTNPSRLSEKTASSTLTTKSKSQQ</sequence>
<dbReference type="Proteomes" id="UP000298663">
    <property type="component" value="Unassembled WGS sequence"/>
</dbReference>